<dbReference type="EMBL" id="JABXBU010002228">
    <property type="protein sequence ID" value="KAF8770889.1"/>
    <property type="molecule type" value="Genomic_DNA"/>
</dbReference>
<comment type="subcellular location">
    <subcellularLocation>
        <location evidence="4">Endoplasmic reticulum membrane</location>
        <topology evidence="4">Peripheral membrane protein</topology>
    </subcellularLocation>
    <subcellularLocation>
        <location evidence="3">Microsome membrane</location>
        <topology evidence="3">Peripheral membrane protein</topology>
    </subcellularLocation>
</comment>
<evidence type="ECO:0000256" key="9">
    <source>
        <dbReference type="ARBA" id="ARBA00022848"/>
    </source>
</evidence>
<dbReference type="InterPro" id="IPR036396">
    <property type="entry name" value="Cyt_P450_sf"/>
</dbReference>
<dbReference type="GO" id="GO:0020037">
    <property type="term" value="F:heme binding"/>
    <property type="evidence" value="ECO:0007669"/>
    <property type="project" value="InterPro"/>
</dbReference>
<evidence type="ECO:0000313" key="15">
    <source>
        <dbReference type="EMBL" id="KAF8770889.1"/>
    </source>
</evidence>
<sequence>MLQYTEWKPVFTIIQTFIIAYLTYKLLHFVKEYLQCHGILRSSSIPRIKSQTFCIREIVYISALKAIYNNCTATCPALCGGLQAMIGLSLIYGKNGLFRLLILFKPCVIFFKAEAVEAVLSSSEIINKSTEYSLLRSAIGNGLITSLGTDWRKQRKLLTPTFHFSILDDCIPIFQKQANVLISTIKSRIQEPWIDIAPLSHLCALDIICETAMGVTMNFQIGGNCDYSNALHEIEGAVMYRALRPWLYPDIIFNLTTVGKKFKSNVRLFRGFSKKILKQKIESINNEKCNPTSEIASSKYSVEKKMQKPFLELLLEHHLKDPSFTEENIIEQVDTFMLAGQDTTAAAMSWTLYCLGIYPEVQKQVHEELDAIFGDEKNMDISREILSHMRYLECVIKETMRLYPVIPIIARESDQEFKVRGLQAIMGLCLIYGKNGLFRLLMLYKPCVVFFKAEAVEAILSSPEIINKSAEYLLLRPAIGNGLITSLGTDWRKQRKLLTPTFHFSILDDCIPIFQKQANVLISTIKSRIHEPWIDIAPLSHLCALDIICETAMGVTMNFQIGGNCDYSNALHEIEGSVMYRALRPWLHPDIIFNLTTVGKKFKSNVHLFRGMSKKILKQKIESINNKKCNPTSEITSNKYSVEKKMQKPFLELLLEHHLKDSSFTEENIIEQVDTFLLAGQDTTAAAISWTLYCLGIYPEVQKQVHEELDAIFGEEKNMDISREILSQMRYLECVIKETMRLYPVIPVITRENDQDFKVLNHTVEKGTICVILFTALHRDPEVFPDPEKFDPDRFLPENCAGRHPYAYTPFSAGPRNCIGQKFAMMEAKTILAYILAHFRVKSLDSRDKVLFYPNITLRNVYPMRLSFELR</sequence>
<reference evidence="15" key="2">
    <citation type="submission" date="2020-06" db="EMBL/GenBank/DDBJ databases">
        <authorList>
            <person name="Sheffer M."/>
        </authorList>
    </citation>
    <scope>NUCLEOTIDE SEQUENCE</scope>
</reference>
<dbReference type="Pfam" id="PF00067">
    <property type="entry name" value="p450"/>
    <property type="match status" value="2"/>
</dbReference>
<keyword evidence="16" id="KW-1185">Reference proteome</keyword>
<dbReference type="PANTHER" id="PTHR24291:SF189">
    <property type="entry name" value="CYTOCHROME P450 4C3-RELATED"/>
    <property type="match status" value="1"/>
</dbReference>
<comment type="caution">
    <text evidence="15">The sequence shown here is derived from an EMBL/GenBank/DDBJ whole genome shotgun (WGS) entry which is preliminary data.</text>
</comment>
<dbReference type="PANTHER" id="PTHR24291">
    <property type="entry name" value="CYTOCHROME P450 FAMILY 4"/>
    <property type="match status" value="1"/>
</dbReference>
<dbReference type="InterPro" id="IPR002401">
    <property type="entry name" value="Cyt_P450_E_grp-I"/>
</dbReference>
<keyword evidence="9" id="KW-0492">Microsome</keyword>
<dbReference type="AlphaFoldDB" id="A0A8T0EDM9"/>
<keyword evidence="11 14" id="KW-0408">Iron</keyword>
<evidence type="ECO:0000256" key="1">
    <source>
        <dbReference type="ARBA" id="ARBA00001971"/>
    </source>
</evidence>
<evidence type="ECO:0000256" key="7">
    <source>
        <dbReference type="ARBA" id="ARBA00022723"/>
    </source>
</evidence>
<accession>A0A8T0EDM9</accession>
<evidence type="ECO:0000256" key="4">
    <source>
        <dbReference type="ARBA" id="ARBA00004406"/>
    </source>
</evidence>
<dbReference type="GO" id="GO:0016705">
    <property type="term" value="F:oxidoreductase activity, acting on paired donors, with incorporation or reduction of molecular oxygen"/>
    <property type="evidence" value="ECO:0007669"/>
    <property type="project" value="InterPro"/>
</dbReference>
<evidence type="ECO:0000256" key="10">
    <source>
        <dbReference type="ARBA" id="ARBA00023002"/>
    </source>
</evidence>
<evidence type="ECO:0000256" key="6">
    <source>
        <dbReference type="ARBA" id="ARBA00022617"/>
    </source>
</evidence>
<evidence type="ECO:0000256" key="2">
    <source>
        <dbReference type="ARBA" id="ARBA00003690"/>
    </source>
</evidence>
<keyword evidence="7 14" id="KW-0479">Metal-binding</keyword>
<evidence type="ECO:0000256" key="3">
    <source>
        <dbReference type="ARBA" id="ARBA00004174"/>
    </source>
</evidence>
<protein>
    <submittedName>
        <fullName evidence="15">Cytochrome P450 4c3 like protein</fullName>
    </submittedName>
</protein>
<organism evidence="15 16">
    <name type="scientific">Argiope bruennichi</name>
    <name type="common">Wasp spider</name>
    <name type="synonym">Aranea bruennichi</name>
    <dbReference type="NCBI Taxonomy" id="94029"/>
    <lineage>
        <taxon>Eukaryota</taxon>
        <taxon>Metazoa</taxon>
        <taxon>Ecdysozoa</taxon>
        <taxon>Arthropoda</taxon>
        <taxon>Chelicerata</taxon>
        <taxon>Arachnida</taxon>
        <taxon>Araneae</taxon>
        <taxon>Araneomorphae</taxon>
        <taxon>Entelegynae</taxon>
        <taxon>Araneoidea</taxon>
        <taxon>Araneidae</taxon>
        <taxon>Argiope</taxon>
    </lineage>
</organism>
<dbReference type="PROSITE" id="PS00086">
    <property type="entry name" value="CYTOCHROME_P450"/>
    <property type="match status" value="1"/>
</dbReference>
<keyword evidence="8" id="KW-0256">Endoplasmic reticulum</keyword>
<dbReference type="GO" id="GO:0004497">
    <property type="term" value="F:monooxygenase activity"/>
    <property type="evidence" value="ECO:0007669"/>
    <property type="project" value="UniProtKB-KW"/>
</dbReference>
<keyword evidence="13" id="KW-0472">Membrane</keyword>
<feature type="binding site" description="axial binding residue" evidence="14">
    <location>
        <position position="818"/>
    </location>
    <ligand>
        <name>heme</name>
        <dbReference type="ChEBI" id="CHEBI:30413"/>
    </ligand>
    <ligandPart>
        <name>Fe</name>
        <dbReference type="ChEBI" id="CHEBI:18248"/>
    </ligandPart>
</feature>
<evidence type="ECO:0000256" key="13">
    <source>
        <dbReference type="ARBA" id="ARBA00023136"/>
    </source>
</evidence>
<dbReference type="GO" id="GO:0005789">
    <property type="term" value="C:endoplasmic reticulum membrane"/>
    <property type="evidence" value="ECO:0007669"/>
    <property type="project" value="UniProtKB-SubCell"/>
</dbReference>
<dbReference type="Proteomes" id="UP000807504">
    <property type="component" value="Unassembled WGS sequence"/>
</dbReference>
<dbReference type="Gene3D" id="1.10.630.10">
    <property type="entry name" value="Cytochrome P450"/>
    <property type="match status" value="2"/>
</dbReference>
<keyword evidence="12" id="KW-0503">Monooxygenase</keyword>
<evidence type="ECO:0000256" key="11">
    <source>
        <dbReference type="ARBA" id="ARBA00023004"/>
    </source>
</evidence>
<proteinExistence type="inferred from homology"/>
<gene>
    <name evidence="15" type="ORF">HNY73_018366</name>
</gene>
<dbReference type="InterPro" id="IPR050196">
    <property type="entry name" value="Cytochrome_P450_Monoox"/>
</dbReference>
<keyword evidence="6 14" id="KW-0349">Heme</keyword>
<name>A0A8T0EDM9_ARGBR</name>
<comment type="cofactor">
    <cofactor evidence="1 14">
        <name>heme</name>
        <dbReference type="ChEBI" id="CHEBI:30413"/>
    </cofactor>
</comment>
<dbReference type="SUPFAM" id="SSF48264">
    <property type="entry name" value="Cytochrome P450"/>
    <property type="match status" value="2"/>
</dbReference>
<reference evidence="15" key="1">
    <citation type="journal article" date="2020" name="bioRxiv">
        <title>Chromosome-level reference genome of the European wasp spider Argiope bruennichi: a resource for studies on range expansion and evolutionary adaptation.</title>
        <authorList>
            <person name="Sheffer M.M."/>
            <person name="Hoppe A."/>
            <person name="Krehenwinkel H."/>
            <person name="Uhl G."/>
            <person name="Kuss A.W."/>
            <person name="Jensen L."/>
            <person name="Jensen C."/>
            <person name="Gillespie R.G."/>
            <person name="Hoff K.J."/>
            <person name="Prost S."/>
        </authorList>
    </citation>
    <scope>NUCLEOTIDE SEQUENCE</scope>
</reference>
<evidence type="ECO:0000313" key="16">
    <source>
        <dbReference type="Proteomes" id="UP000807504"/>
    </source>
</evidence>
<dbReference type="FunFam" id="1.10.630.10:FF:000035">
    <property type="entry name" value="CYtochrome P450 family"/>
    <property type="match status" value="1"/>
</dbReference>
<evidence type="ECO:0000256" key="12">
    <source>
        <dbReference type="ARBA" id="ARBA00023033"/>
    </source>
</evidence>
<dbReference type="CDD" id="cd20628">
    <property type="entry name" value="CYP4"/>
    <property type="match status" value="1"/>
</dbReference>
<dbReference type="GO" id="GO:0005506">
    <property type="term" value="F:iron ion binding"/>
    <property type="evidence" value="ECO:0007669"/>
    <property type="project" value="InterPro"/>
</dbReference>
<evidence type="ECO:0000256" key="14">
    <source>
        <dbReference type="PIRSR" id="PIRSR602401-1"/>
    </source>
</evidence>
<evidence type="ECO:0000256" key="5">
    <source>
        <dbReference type="ARBA" id="ARBA00010617"/>
    </source>
</evidence>
<keyword evidence="10" id="KW-0560">Oxidoreductase</keyword>
<dbReference type="InterPro" id="IPR017972">
    <property type="entry name" value="Cyt_P450_CS"/>
</dbReference>
<dbReference type="InterPro" id="IPR001128">
    <property type="entry name" value="Cyt_P450"/>
</dbReference>
<dbReference type="PRINTS" id="PR00385">
    <property type="entry name" value="P450"/>
</dbReference>
<comment type="similarity">
    <text evidence="5">Belongs to the cytochrome P450 family.</text>
</comment>
<evidence type="ECO:0000256" key="8">
    <source>
        <dbReference type="ARBA" id="ARBA00022824"/>
    </source>
</evidence>
<dbReference type="PRINTS" id="PR00463">
    <property type="entry name" value="EP450I"/>
</dbReference>
<comment type="function">
    <text evidence="2">May be involved in the metabolism of insect hormones and in the breakdown of synthetic insecticides.</text>
</comment>